<dbReference type="Pfam" id="PF07732">
    <property type="entry name" value="Cu-oxidase_3"/>
    <property type="match status" value="1"/>
</dbReference>
<feature type="signal peptide" evidence="10">
    <location>
        <begin position="1"/>
        <end position="24"/>
    </location>
</feature>
<evidence type="ECO:0000313" key="15">
    <source>
        <dbReference type="Proteomes" id="UP000520767"/>
    </source>
</evidence>
<comment type="subunit">
    <text evidence="2">Monomer.</text>
</comment>
<name>A0A7W7Q9H1_9PSEU</name>
<feature type="domain" description="Plastocyanin-like" evidence="12">
    <location>
        <begin position="374"/>
        <end position="484"/>
    </location>
</feature>
<evidence type="ECO:0000256" key="6">
    <source>
        <dbReference type="ARBA" id="ARBA00041027"/>
    </source>
</evidence>
<evidence type="ECO:0000256" key="7">
    <source>
        <dbReference type="ARBA" id="ARBA00042896"/>
    </source>
</evidence>
<evidence type="ECO:0000256" key="4">
    <source>
        <dbReference type="ARBA" id="ARBA00023002"/>
    </source>
</evidence>
<accession>A0A7W7Q9H1</accession>
<evidence type="ECO:0000256" key="8">
    <source>
        <dbReference type="ARBA" id="ARBA00043090"/>
    </source>
</evidence>
<evidence type="ECO:0000256" key="2">
    <source>
        <dbReference type="ARBA" id="ARBA00011245"/>
    </source>
</evidence>
<evidence type="ECO:0000313" key="14">
    <source>
        <dbReference type="EMBL" id="MBB4909353.1"/>
    </source>
</evidence>
<reference evidence="14 15" key="1">
    <citation type="submission" date="2020-08" db="EMBL/GenBank/DDBJ databases">
        <title>Genomic Encyclopedia of Type Strains, Phase III (KMG-III): the genomes of soil and plant-associated and newly described type strains.</title>
        <authorList>
            <person name="Whitman W."/>
        </authorList>
    </citation>
    <scope>NUCLEOTIDE SEQUENCE [LARGE SCALE GENOMIC DNA]</scope>
    <source>
        <strain evidence="14 15">CECT 8960</strain>
    </source>
</reference>
<keyword evidence="10" id="KW-0732">Signal</keyword>
<dbReference type="PROSITE" id="PS00080">
    <property type="entry name" value="MULTICOPPER_OXIDASE2"/>
    <property type="match status" value="1"/>
</dbReference>
<evidence type="ECO:0000256" key="10">
    <source>
        <dbReference type="SAM" id="SignalP"/>
    </source>
</evidence>
<comment type="similarity">
    <text evidence="1">Belongs to the multicopper oxidase family.</text>
</comment>
<evidence type="ECO:0000256" key="9">
    <source>
        <dbReference type="ARBA" id="ARBA00048092"/>
    </source>
</evidence>
<organism evidence="14 15">
    <name type="scientific">Actinophytocola algeriensis</name>
    <dbReference type="NCBI Taxonomy" id="1768010"/>
    <lineage>
        <taxon>Bacteria</taxon>
        <taxon>Bacillati</taxon>
        <taxon>Actinomycetota</taxon>
        <taxon>Actinomycetes</taxon>
        <taxon>Pseudonocardiales</taxon>
        <taxon>Pseudonocardiaceae</taxon>
    </lineage>
</organism>
<dbReference type="SUPFAM" id="SSF49503">
    <property type="entry name" value="Cupredoxins"/>
    <property type="match status" value="3"/>
</dbReference>
<evidence type="ECO:0000259" key="12">
    <source>
        <dbReference type="Pfam" id="PF07731"/>
    </source>
</evidence>
<dbReference type="PROSITE" id="PS51318">
    <property type="entry name" value="TAT"/>
    <property type="match status" value="1"/>
</dbReference>
<dbReference type="AlphaFoldDB" id="A0A7W7Q9H1"/>
<dbReference type="InterPro" id="IPR011706">
    <property type="entry name" value="Cu-oxidase_C"/>
</dbReference>
<dbReference type="EMBL" id="JACHJQ010000006">
    <property type="protein sequence ID" value="MBB4909353.1"/>
    <property type="molecule type" value="Genomic_DNA"/>
</dbReference>
<dbReference type="Gene3D" id="2.60.40.420">
    <property type="entry name" value="Cupredoxins - blue copper proteins"/>
    <property type="match status" value="3"/>
</dbReference>
<dbReference type="PANTHER" id="PTHR48267">
    <property type="entry name" value="CUPREDOXIN SUPERFAMILY PROTEIN"/>
    <property type="match status" value="1"/>
</dbReference>
<comment type="catalytic activity">
    <reaction evidence="9">
        <text>4 Cu(+) + O2 + 4 H(+) = 4 Cu(2+) + 2 H2O</text>
        <dbReference type="Rhea" id="RHEA:30083"/>
        <dbReference type="ChEBI" id="CHEBI:15377"/>
        <dbReference type="ChEBI" id="CHEBI:15378"/>
        <dbReference type="ChEBI" id="CHEBI:15379"/>
        <dbReference type="ChEBI" id="CHEBI:29036"/>
        <dbReference type="ChEBI" id="CHEBI:49552"/>
        <dbReference type="EC" id="1.16.3.4"/>
    </reaction>
    <physiologicalReaction direction="left-to-right" evidence="9">
        <dbReference type="Rhea" id="RHEA:30084"/>
    </physiologicalReaction>
</comment>
<keyword evidence="3" id="KW-0479">Metal-binding</keyword>
<dbReference type="GO" id="GO:0005507">
    <property type="term" value="F:copper ion binding"/>
    <property type="evidence" value="ECO:0007669"/>
    <property type="project" value="InterPro"/>
</dbReference>
<evidence type="ECO:0000256" key="5">
    <source>
        <dbReference type="ARBA" id="ARBA00038978"/>
    </source>
</evidence>
<evidence type="ECO:0000256" key="3">
    <source>
        <dbReference type="ARBA" id="ARBA00022723"/>
    </source>
</evidence>
<keyword evidence="15" id="KW-1185">Reference proteome</keyword>
<dbReference type="Pfam" id="PF00394">
    <property type="entry name" value="Cu-oxidase"/>
    <property type="match status" value="1"/>
</dbReference>
<dbReference type="Proteomes" id="UP000520767">
    <property type="component" value="Unassembled WGS sequence"/>
</dbReference>
<protein>
    <recommendedName>
        <fullName evidence="6">Multicopper oxidase CueO</fullName>
        <ecNumber evidence="5">1.16.3.4</ecNumber>
    </recommendedName>
    <alternativeName>
        <fullName evidence="7">Copper efflux oxidase</fullName>
    </alternativeName>
    <alternativeName>
        <fullName evidence="8">Cuprous oxidase</fullName>
    </alternativeName>
</protein>
<evidence type="ECO:0000259" key="11">
    <source>
        <dbReference type="Pfam" id="PF00394"/>
    </source>
</evidence>
<dbReference type="InterPro" id="IPR011707">
    <property type="entry name" value="Cu-oxidase-like_N"/>
</dbReference>
<dbReference type="GO" id="GO:0016491">
    <property type="term" value="F:oxidoreductase activity"/>
    <property type="evidence" value="ECO:0007669"/>
    <property type="project" value="UniProtKB-KW"/>
</dbReference>
<dbReference type="InterPro" id="IPR045087">
    <property type="entry name" value="Cu-oxidase_fam"/>
</dbReference>
<keyword evidence="4" id="KW-0560">Oxidoreductase</keyword>
<sequence length="486" mass="53224">MLNRRRLLSLGAAAAGGSMLLPVAGSTANAHRDQFRHTEPHTVADTVDGLSPAFTPFAKRMPVAPVASPVGYADGADVYRLAVKQTTAEILPGLQTEVLTFGGNFLAPTIRARTGRPVRLIVANQHDQHANVHMHGAHVAASSDGHPMDLIMPGQSRTYEYTNKQQGTTLWYHDHSHGTEASHVYHGLHGVYVIEDDDEQYLRLPSGAFDVPIMLRDGLFDANGQLVFGGNPAERDVMIANGQPVPYFPVAARKYRFRLVNAATERVFKLDLGGAEMLQIGTDGGLLPSPVPLTELELSSAERADIVIDFSRFAPGTQLVLSDAVRGPVLRFDVQRAFPDFSRVPDRLRALPALRRASVQRDVVLSFDMSGPIPLGLINGLPYDPQRSDVMVQRGTTEIWRVFNGDGPLNALHNFHLHLEQFRVLGREGSPTLQQDAGLKDTVQLPAGTAVLVQTTFREHLGKYAFHCHFLEHSSLGMMAQMEIVP</sequence>
<evidence type="ECO:0000256" key="1">
    <source>
        <dbReference type="ARBA" id="ARBA00010609"/>
    </source>
</evidence>
<dbReference type="RefSeq" id="WP_184813468.1">
    <property type="nucleotide sequence ID" value="NZ_JACHJQ010000006.1"/>
</dbReference>
<feature type="chain" id="PRO_5039247181" description="Multicopper oxidase CueO" evidence="10">
    <location>
        <begin position="25"/>
        <end position="486"/>
    </location>
</feature>
<dbReference type="InterPro" id="IPR006311">
    <property type="entry name" value="TAT_signal"/>
</dbReference>
<dbReference type="InterPro" id="IPR001117">
    <property type="entry name" value="Cu-oxidase_2nd"/>
</dbReference>
<feature type="domain" description="Plastocyanin-like" evidence="13">
    <location>
        <begin position="83"/>
        <end position="197"/>
    </location>
</feature>
<feature type="domain" description="Plastocyanin-like" evidence="11">
    <location>
        <begin position="252"/>
        <end position="312"/>
    </location>
</feature>
<proteinExistence type="inferred from homology"/>
<dbReference type="PANTHER" id="PTHR48267:SF1">
    <property type="entry name" value="BILIRUBIN OXIDASE"/>
    <property type="match status" value="1"/>
</dbReference>
<dbReference type="EC" id="1.16.3.4" evidence="5"/>
<dbReference type="InterPro" id="IPR002355">
    <property type="entry name" value="Cu_oxidase_Cu_BS"/>
</dbReference>
<dbReference type="InterPro" id="IPR008972">
    <property type="entry name" value="Cupredoxin"/>
</dbReference>
<dbReference type="Pfam" id="PF07731">
    <property type="entry name" value="Cu-oxidase_2"/>
    <property type="match status" value="1"/>
</dbReference>
<gene>
    <name evidence="14" type="ORF">FHR82_005611</name>
</gene>
<evidence type="ECO:0000259" key="13">
    <source>
        <dbReference type="Pfam" id="PF07732"/>
    </source>
</evidence>
<comment type="caution">
    <text evidence="14">The sequence shown here is derived from an EMBL/GenBank/DDBJ whole genome shotgun (WGS) entry which is preliminary data.</text>
</comment>